<dbReference type="Gene3D" id="4.10.430.10">
    <property type="entry name" value="Histone-like protein H-NS, C-terminal domain"/>
    <property type="match status" value="1"/>
</dbReference>
<dbReference type="PANTHER" id="PTHR38097:SF2">
    <property type="entry name" value="DNA-BINDING PROTEIN STPA"/>
    <property type="match status" value="1"/>
</dbReference>
<dbReference type="InterPro" id="IPR037150">
    <property type="entry name" value="H-NS_C_dom_sf"/>
</dbReference>
<dbReference type="GO" id="GO:0005829">
    <property type="term" value="C:cytosol"/>
    <property type="evidence" value="ECO:0007669"/>
    <property type="project" value="TreeGrafter"/>
</dbReference>
<evidence type="ECO:0000256" key="4">
    <source>
        <dbReference type="ARBA" id="ARBA00023125"/>
    </source>
</evidence>
<accession>A0A1G9L331</accession>
<name>A0A1G9L331_9RHOB</name>
<keyword evidence="4 7" id="KW-0238">DNA-binding</keyword>
<comment type="similarity">
    <text evidence="2">Belongs to the histone-like protein H-NS family.</text>
</comment>
<protein>
    <submittedName>
        <fullName evidence="7">DNA-binding protein H-NS</fullName>
    </submittedName>
</protein>
<dbReference type="GO" id="GO:0032993">
    <property type="term" value="C:protein-DNA complex"/>
    <property type="evidence" value="ECO:0007669"/>
    <property type="project" value="TreeGrafter"/>
</dbReference>
<sequence length="121" mass="13551">MNGKEDKTNSSEVLERMSLGELKELRKKLDRAISNYETRKRQQALSALEQAARDHGFKLSELISDRPSGRSKSKAGEAESSGPPAYVNPDNPEQTWSGRGRRPRWVHDALEAGRTLEEMAA</sequence>
<feature type="domain" description="DNA-binding protein H-NS-like C-terminal" evidence="6">
    <location>
        <begin position="76"/>
        <end position="121"/>
    </location>
</feature>
<dbReference type="SMART" id="SM00528">
    <property type="entry name" value="HNS"/>
    <property type="match status" value="1"/>
</dbReference>
<evidence type="ECO:0000259" key="6">
    <source>
        <dbReference type="SMART" id="SM00528"/>
    </source>
</evidence>
<feature type="compositionally biased region" description="Basic and acidic residues" evidence="5">
    <location>
        <begin position="58"/>
        <end position="68"/>
    </location>
</feature>
<proteinExistence type="inferred from homology"/>
<dbReference type="RefSeq" id="WP_090756789.1">
    <property type="nucleotide sequence ID" value="NZ_FNGE01000013.1"/>
</dbReference>
<dbReference type="GO" id="GO:0003680">
    <property type="term" value="F:minor groove of adenine-thymine-rich DNA binding"/>
    <property type="evidence" value="ECO:0007669"/>
    <property type="project" value="TreeGrafter"/>
</dbReference>
<gene>
    <name evidence="7" type="ORF">SAMN04487971_11337</name>
</gene>
<evidence type="ECO:0000313" key="8">
    <source>
        <dbReference type="Proteomes" id="UP000199555"/>
    </source>
</evidence>
<dbReference type="OrthoDB" id="5297879at2"/>
<evidence type="ECO:0000256" key="2">
    <source>
        <dbReference type="ARBA" id="ARBA00010610"/>
    </source>
</evidence>
<dbReference type="GO" id="GO:0009295">
    <property type="term" value="C:nucleoid"/>
    <property type="evidence" value="ECO:0007669"/>
    <property type="project" value="UniProtKB-SubCell"/>
</dbReference>
<organism evidence="7 8">
    <name type="scientific">Paracoccus chinensis</name>
    <dbReference type="NCBI Taxonomy" id="525640"/>
    <lineage>
        <taxon>Bacteria</taxon>
        <taxon>Pseudomonadati</taxon>
        <taxon>Pseudomonadota</taxon>
        <taxon>Alphaproteobacteria</taxon>
        <taxon>Rhodobacterales</taxon>
        <taxon>Paracoccaceae</taxon>
        <taxon>Paracoccus</taxon>
    </lineage>
</organism>
<keyword evidence="3" id="KW-0963">Cytoplasm</keyword>
<dbReference type="GO" id="GO:0003681">
    <property type="term" value="F:bent DNA binding"/>
    <property type="evidence" value="ECO:0007669"/>
    <property type="project" value="TreeGrafter"/>
</dbReference>
<dbReference type="GO" id="GO:0001217">
    <property type="term" value="F:DNA-binding transcription repressor activity"/>
    <property type="evidence" value="ECO:0007669"/>
    <property type="project" value="TreeGrafter"/>
</dbReference>
<dbReference type="Proteomes" id="UP000199555">
    <property type="component" value="Unassembled WGS sequence"/>
</dbReference>
<dbReference type="AlphaFoldDB" id="A0A1G9L331"/>
<dbReference type="InterPro" id="IPR027444">
    <property type="entry name" value="H-NS_C_dom"/>
</dbReference>
<comment type="subcellular location">
    <subcellularLocation>
        <location evidence="1">Cytoplasm</location>
        <location evidence="1">Nucleoid</location>
    </subcellularLocation>
</comment>
<dbReference type="GO" id="GO:0000976">
    <property type="term" value="F:transcription cis-regulatory region binding"/>
    <property type="evidence" value="ECO:0007669"/>
    <property type="project" value="TreeGrafter"/>
</dbReference>
<dbReference type="Pfam" id="PF00816">
    <property type="entry name" value="Histone_HNS"/>
    <property type="match status" value="1"/>
</dbReference>
<evidence type="ECO:0000256" key="1">
    <source>
        <dbReference type="ARBA" id="ARBA00004453"/>
    </source>
</evidence>
<feature type="region of interest" description="Disordered" evidence="5">
    <location>
        <begin position="58"/>
        <end position="104"/>
    </location>
</feature>
<dbReference type="PANTHER" id="PTHR38097">
    <property type="match status" value="1"/>
</dbReference>
<dbReference type="EMBL" id="FNGE01000013">
    <property type="protein sequence ID" value="SDL56382.1"/>
    <property type="molecule type" value="Genomic_DNA"/>
</dbReference>
<dbReference type="SUPFAM" id="SSF81273">
    <property type="entry name" value="H-NS histone-like proteins"/>
    <property type="match status" value="1"/>
</dbReference>
<evidence type="ECO:0000256" key="5">
    <source>
        <dbReference type="SAM" id="MobiDB-lite"/>
    </source>
</evidence>
<reference evidence="8" key="1">
    <citation type="submission" date="2016-10" db="EMBL/GenBank/DDBJ databases">
        <authorList>
            <person name="Varghese N."/>
            <person name="Submissions S."/>
        </authorList>
    </citation>
    <scope>NUCLEOTIDE SEQUENCE [LARGE SCALE GENOMIC DNA]</scope>
    <source>
        <strain evidence="8">CGMCC 1.7655</strain>
    </source>
</reference>
<evidence type="ECO:0000256" key="3">
    <source>
        <dbReference type="ARBA" id="ARBA00022490"/>
    </source>
</evidence>
<evidence type="ECO:0000313" key="7">
    <source>
        <dbReference type="EMBL" id="SDL56382.1"/>
    </source>
</evidence>
<keyword evidence="8" id="KW-1185">Reference proteome</keyword>